<evidence type="ECO:0000313" key="3">
    <source>
        <dbReference type="Proteomes" id="UP001501578"/>
    </source>
</evidence>
<dbReference type="EMBL" id="BAAAHQ010000007">
    <property type="protein sequence ID" value="GAA0918717.1"/>
    <property type="molecule type" value="Genomic_DNA"/>
</dbReference>
<name>A0ABN1NXH9_9ACTN</name>
<evidence type="ECO:0000256" key="1">
    <source>
        <dbReference type="SAM" id="MobiDB-lite"/>
    </source>
</evidence>
<dbReference type="RefSeq" id="WP_343949060.1">
    <property type="nucleotide sequence ID" value="NZ_BAAAHQ010000007.1"/>
</dbReference>
<accession>A0ABN1NXH9</accession>
<dbReference type="Proteomes" id="UP001501578">
    <property type="component" value="Unassembled WGS sequence"/>
</dbReference>
<comment type="caution">
    <text evidence="2">The sequence shown here is derived from an EMBL/GenBank/DDBJ whole genome shotgun (WGS) entry which is preliminary data.</text>
</comment>
<gene>
    <name evidence="2" type="ORF">GCM10009560_15890</name>
</gene>
<organism evidence="2 3">
    <name type="scientific">Nonomuraea longicatena</name>
    <dbReference type="NCBI Taxonomy" id="83682"/>
    <lineage>
        <taxon>Bacteria</taxon>
        <taxon>Bacillati</taxon>
        <taxon>Actinomycetota</taxon>
        <taxon>Actinomycetes</taxon>
        <taxon>Streptosporangiales</taxon>
        <taxon>Streptosporangiaceae</taxon>
        <taxon>Nonomuraea</taxon>
    </lineage>
</organism>
<reference evidence="2 3" key="1">
    <citation type="journal article" date="2019" name="Int. J. Syst. Evol. Microbiol.">
        <title>The Global Catalogue of Microorganisms (GCM) 10K type strain sequencing project: providing services to taxonomists for standard genome sequencing and annotation.</title>
        <authorList>
            <consortium name="The Broad Institute Genomics Platform"/>
            <consortium name="The Broad Institute Genome Sequencing Center for Infectious Disease"/>
            <person name="Wu L."/>
            <person name="Ma J."/>
        </authorList>
    </citation>
    <scope>NUCLEOTIDE SEQUENCE [LARGE SCALE GENOMIC DNA]</scope>
    <source>
        <strain evidence="2 3">JCM 11136</strain>
    </source>
</reference>
<feature type="region of interest" description="Disordered" evidence="1">
    <location>
        <begin position="28"/>
        <end position="65"/>
    </location>
</feature>
<protein>
    <submittedName>
        <fullName evidence="2">Uncharacterized protein</fullName>
    </submittedName>
</protein>
<evidence type="ECO:0000313" key="2">
    <source>
        <dbReference type="EMBL" id="GAA0918717.1"/>
    </source>
</evidence>
<keyword evidence="3" id="KW-1185">Reference proteome</keyword>
<proteinExistence type="predicted"/>
<sequence length="65" mass="7376">MTSTTINPPGEQPPSEDELHAYLGALQDDQPAEQRRHPYRPLPTWRGGPALGGYGEWEYERERGL</sequence>